<evidence type="ECO:0000313" key="2">
    <source>
        <dbReference type="Proteomes" id="UP000661507"/>
    </source>
</evidence>
<dbReference type="EMBL" id="BMKW01000023">
    <property type="protein sequence ID" value="GGJ42346.1"/>
    <property type="molecule type" value="Genomic_DNA"/>
</dbReference>
<proteinExistence type="predicted"/>
<reference evidence="1" key="1">
    <citation type="journal article" date="2014" name="Int. J. Syst. Evol. Microbiol.">
        <title>Complete genome sequence of Corynebacterium casei LMG S-19264T (=DSM 44701T), isolated from a smear-ripened cheese.</title>
        <authorList>
            <consortium name="US DOE Joint Genome Institute (JGI-PGF)"/>
            <person name="Walter F."/>
            <person name="Albersmeier A."/>
            <person name="Kalinowski J."/>
            <person name="Ruckert C."/>
        </authorList>
    </citation>
    <scope>NUCLEOTIDE SEQUENCE</scope>
    <source>
        <strain evidence="1">CGMCC 1.3617</strain>
    </source>
</reference>
<sequence length="105" mass="11502">MAARLKALERENRELRQPEVVLGAWRAARASAPNMTEDEARLALERLDPLWEELFPVEQARIIRLLVDRVDIGAGGADVRLKLEGLASLARDLAGPPAEAPRAAA</sequence>
<dbReference type="Proteomes" id="UP000661507">
    <property type="component" value="Unassembled WGS sequence"/>
</dbReference>
<reference evidence="1" key="2">
    <citation type="submission" date="2020-09" db="EMBL/GenBank/DDBJ databases">
        <authorList>
            <person name="Sun Q."/>
            <person name="Zhou Y."/>
        </authorList>
    </citation>
    <scope>NUCLEOTIDE SEQUENCE</scope>
    <source>
        <strain evidence="1">CGMCC 1.3617</strain>
    </source>
</reference>
<comment type="caution">
    <text evidence="1">The sequence shown here is derived from an EMBL/GenBank/DDBJ whole genome shotgun (WGS) entry which is preliminary data.</text>
</comment>
<dbReference type="AlphaFoldDB" id="A0A917L4Z5"/>
<name>A0A917L4Z5_9PROT</name>
<protein>
    <submittedName>
        <fullName evidence="1">Uncharacterized protein</fullName>
    </submittedName>
</protein>
<gene>
    <name evidence="1" type="ORF">GCM10011320_57420</name>
</gene>
<accession>A0A917L4Z5</accession>
<keyword evidence="2" id="KW-1185">Reference proteome</keyword>
<organism evidence="1 2">
    <name type="scientific">Neoroseomonas lacus</name>
    <dbReference type="NCBI Taxonomy" id="287609"/>
    <lineage>
        <taxon>Bacteria</taxon>
        <taxon>Pseudomonadati</taxon>
        <taxon>Pseudomonadota</taxon>
        <taxon>Alphaproteobacteria</taxon>
        <taxon>Acetobacterales</taxon>
        <taxon>Acetobacteraceae</taxon>
        <taxon>Neoroseomonas</taxon>
    </lineage>
</organism>
<evidence type="ECO:0000313" key="1">
    <source>
        <dbReference type="EMBL" id="GGJ42346.1"/>
    </source>
</evidence>